<protein>
    <submittedName>
        <fullName evidence="2">GMP synthase - Glutamine amidotransferase</fullName>
    </submittedName>
</protein>
<dbReference type="PANTHER" id="PTHR42695">
    <property type="entry name" value="GLUTAMINE AMIDOTRANSFERASE YLR126C-RELATED"/>
    <property type="match status" value="1"/>
</dbReference>
<dbReference type="Proteomes" id="UP000219439">
    <property type="component" value="Unassembled WGS sequence"/>
</dbReference>
<dbReference type="AlphaFoldDB" id="A0A285NEC5"/>
<dbReference type="PANTHER" id="PTHR42695:SF5">
    <property type="entry name" value="GLUTAMINE AMIDOTRANSFERASE YLR126C-RELATED"/>
    <property type="match status" value="1"/>
</dbReference>
<dbReference type="GO" id="GO:0016740">
    <property type="term" value="F:transferase activity"/>
    <property type="evidence" value="ECO:0007669"/>
    <property type="project" value="UniProtKB-KW"/>
</dbReference>
<accession>A0A285NEC5</accession>
<evidence type="ECO:0000313" key="2">
    <source>
        <dbReference type="EMBL" id="SNZ07317.1"/>
    </source>
</evidence>
<dbReference type="InterPro" id="IPR044992">
    <property type="entry name" value="ChyE-like"/>
</dbReference>
<evidence type="ECO:0000313" key="3">
    <source>
        <dbReference type="Proteomes" id="UP000219439"/>
    </source>
</evidence>
<dbReference type="Gene3D" id="3.40.50.880">
    <property type="match status" value="1"/>
</dbReference>
<feature type="domain" description="Glutamine amidotransferase" evidence="1">
    <location>
        <begin position="76"/>
        <end position="191"/>
    </location>
</feature>
<evidence type="ECO:0000259" key="1">
    <source>
        <dbReference type="Pfam" id="PF00117"/>
    </source>
</evidence>
<dbReference type="SUPFAM" id="SSF52317">
    <property type="entry name" value="Class I glutamine amidotransferase-like"/>
    <property type="match status" value="1"/>
</dbReference>
<keyword evidence="2" id="KW-0808">Transferase</keyword>
<dbReference type="CDD" id="cd01741">
    <property type="entry name" value="GATase1_1"/>
    <property type="match status" value="1"/>
</dbReference>
<dbReference type="OrthoDB" id="9794816at2"/>
<dbReference type="InterPro" id="IPR017926">
    <property type="entry name" value="GATASE"/>
</dbReference>
<proteinExistence type="predicted"/>
<dbReference type="InterPro" id="IPR029062">
    <property type="entry name" value="Class_I_gatase-like"/>
</dbReference>
<keyword evidence="3" id="KW-1185">Reference proteome</keyword>
<dbReference type="GO" id="GO:0005829">
    <property type="term" value="C:cytosol"/>
    <property type="evidence" value="ECO:0007669"/>
    <property type="project" value="TreeGrafter"/>
</dbReference>
<dbReference type="Pfam" id="PF00117">
    <property type="entry name" value="GATase"/>
    <property type="match status" value="1"/>
</dbReference>
<dbReference type="RefSeq" id="WP_097152116.1">
    <property type="nucleotide sequence ID" value="NZ_OBEL01000001.1"/>
</dbReference>
<name>A0A285NEC5_9HYPH</name>
<dbReference type="PROSITE" id="PS51273">
    <property type="entry name" value="GATASE_TYPE_1"/>
    <property type="match status" value="1"/>
</dbReference>
<organism evidence="2 3">
    <name type="scientific">Cohaesibacter gelatinilyticus</name>
    <dbReference type="NCBI Taxonomy" id="372072"/>
    <lineage>
        <taxon>Bacteria</taxon>
        <taxon>Pseudomonadati</taxon>
        <taxon>Pseudomonadota</taxon>
        <taxon>Alphaproteobacteria</taxon>
        <taxon>Hyphomicrobiales</taxon>
        <taxon>Cohaesibacteraceae</taxon>
    </lineage>
</organism>
<keyword evidence="2" id="KW-0315">Glutamine amidotransferase</keyword>
<dbReference type="EMBL" id="OBEL01000001">
    <property type="protein sequence ID" value="SNZ07317.1"/>
    <property type="molecule type" value="Genomic_DNA"/>
</dbReference>
<sequence>MRLGILEADSVSREVEDNFGTLSSMFSDFFKLADPDILCTPYLAHLGELPDNLDECDAWVVTGSKASANDEADWMLELEEFIRSTAKQNIPTIGICFGHQLMAKARGGRVERTQGDKWGIGIHHYMANSAPSERPDWMSKGEIRLQAMHQDQVVELPPQTLCLAGSDHCPNGVILYPDNALSMQLHPEIRPDFSRYLINQRKGTHFPLEEGEQALIDVDGTVDDVLVAKWMLHFIRRSG</sequence>
<gene>
    <name evidence="2" type="ORF">SAMN06265368_0835</name>
</gene>
<reference evidence="2 3" key="1">
    <citation type="submission" date="2017-09" db="EMBL/GenBank/DDBJ databases">
        <authorList>
            <person name="Ehlers B."/>
            <person name="Leendertz F.H."/>
        </authorList>
    </citation>
    <scope>NUCLEOTIDE SEQUENCE [LARGE SCALE GENOMIC DNA]</scope>
    <source>
        <strain evidence="2 3">DSM 18289</strain>
    </source>
</reference>